<dbReference type="Pfam" id="PF14541">
    <property type="entry name" value="TAXi_C"/>
    <property type="match status" value="1"/>
</dbReference>
<proteinExistence type="inferred from homology"/>
<evidence type="ECO:0000256" key="5">
    <source>
        <dbReference type="ARBA" id="ARBA00023180"/>
    </source>
</evidence>
<dbReference type="AlphaFoldDB" id="A0A6V7NWQ4"/>
<evidence type="ECO:0000256" key="4">
    <source>
        <dbReference type="ARBA" id="ARBA00022801"/>
    </source>
</evidence>
<evidence type="ECO:0000256" key="6">
    <source>
        <dbReference type="SAM" id="SignalP"/>
    </source>
</evidence>
<dbReference type="GO" id="GO:0006508">
    <property type="term" value="P:proteolysis"/>
    <property type="evidence" value="ECO:0007669"/>
    <property type="project" value="UniProtKB-KW"/>
</dbReference>
<keyword evidence="4" id="KW-0378">Hydrolase</keyword>
<dbReference type="GO" id="GO:0004190">
    <property type="term" value="F:aspartic-type endopeptidase activity"/>
    <property type="evidence" value="ECO:0007669"/>
    <property type="project" value="UniProtKB-KW"/>
</dbReference>
<evidence type="ECO:0000313" key="8">
    <source>
        <dbReference type="EMBL" id="CAD1822826.1"/>
    </source>
</evidence>
<dbReference type="InterPro" id="IPR032799">
    <property type="entry name" value="TAXi_C"/>
</dbReference>
<feature type="signal peptide" evidence="6">
    <location>
        <begin position="1"/>
        <end position="18"/>
    </location>
</feature>
<keyword evidence="6" id="KW-0732">Signal</keyword>
<sequence>MAEMILVFFLMMAPAIMLRSKSEGLRMALIHRYSVHSPLHSPNLSEVEMIQQLVEISDRRHSVAIEDALPPNRSYSSSSGCSTNGVRPVVGHDDWIYMVRVGIGTPRPTYVNLHLDTGGNTVWTQCAPCKQCFPQDSPMYRPSHSRTFHTLPCSHRLCAGLTCIRNMCFYKLTYVHTYLNMSVEIQTHYFRYGDDTYTKGALAADHFALASNLGGGSETVNGVVFGCSYSSSPDMYPGSRAVGGIIGMGTGPRSFIRQLGTRAKGRFSYCLVSPHHNGTSHLRFGSDIERIKNAQTTRLLSDPATLHYPLDLKDLSIDGRLLHLPPNTFAPGPDWSRGCVVDSGSWLTYLTGTAFDTLVESLEEHFRKYQSLVRVEGSEPLRLQLCYKKPRGFAAYPTIGFHFRGAVFRPKAANMFYIDEGSSKFCLFIKKRSQTLLGAVLQQNYRMVFDINKHKLTFAEEDCARD</sequence>
<dbReference type="InterPro" id="IPR032861">
    <property type="entry name" value="TAXi_N"/>
</dbReference>
<feature type="domain" description="Peptidase A1" evidence="7">
    <location>
        <begin position="97"/>
        <end position="459"/>
    </location>
</feature>
<dbReference type="CDD" id="cd05476">
    <property type="entry name" value="pepsin_A_like_plant"/>
    <property type="match status" value="1"/>
</dbReference>
<organism evidence="8">
    <name type="scientific">Ananas comosus var. bracteatus</name>
    <name type="common">red pineapple</name>
    <dbReference type="NCBI Taxonomy" id="296719"/>
    <lineage>
        <taxon>Eukaryota</taxon>
        <taxon>Viridiplantae</taxon>
        <taxon>Streptophyta</taxon>
        <taxon>Embryophyta</taxon>
        <taxon>Tracheophyta</taxon>
        <taxon>Spermatophyta</taxon>
        <taxon>Magnoliopsida</taxon>
        <taxon>Liliopsida</taxon>
        <taxon>Poales</taxon>
        <taxon>Bromeliaceae</taxon>
        <taxon>Bromelioideae</taxon>
        <taxon>Ananas</taxon>
    </lineage>
</organism>
<dbReference type="Gene3D" id="2.40.70.10">
    <property type="entry name" value="Acid Proteases"/>
    <property type="match status" value="2"/>
</dbReference>
<dbReference type="SUPFAM" id="SSF50630">
    <property type="entry name" value="Acid proteases"/>
    <property type="match status" value="1"/>
</dbReference>
<reference evidence="8" key="1">
    <citation type="submission" date="2020-07" db="EMBL/GenBank/DDBJ databases">
        <authorList>
            <person name="Lin J."/>
        </authorList>
    </citation>
    <scope>NUCLEOTIDE SEQUENCE</scope>
</reference>
<dbReference type="EMBL" id="LR862142">
    <property type="protein sequence ID" value="CAD1822826.1"/>
    <property type="molecule type" value="Genomic_DNA"/>
</dbReference>
<dbReference type="Pfam" id="PF14543">
    <property type="entry name" value="TAXi_N"/>
    <property type="match status" value="1"/>
</dbReference>
<protein>
    <recommendedName>
        <fullName evidence="7">Peptidase A1 domain-containing protein</fullName>
    </recommendedName>
</protein>
<keyword evidence="3" id="KW-0064">Aspartyl protease</keyword>
<comment type="similarity">
    <text evidence="1">Belongs to the peptidase A1 family.</text>
</comment>
<evidence type="ECO:0000256" key="2">
    <source>
        <dbReference type="ARBA" id="ARBA00022670"/>
    </source>
</evidence>
<dbReference type="GO" id="GO:0005576">
    <property type="term" value="C:extracellular region"/>
    <property type="evidence" value="ECO:0007669"/>
    <property type="project" value="TreeGrafter"/>
</dbReference>
<feature type="chain" id="PRO_5028228839" description="Peptidase A1 domain-containing protein" evidence="6">
    <location>
        <begin position="19"/>
        <end position="466"/>
    </location>
</feature>
<dbReference type="InterPro" id="IPR034161">
    <property type="entry name" value="Pepsin-like_plant"/>
</dbReference>
<evidence type="ECO:0000256" key="1">
    <source>
        <dbReference type="ARBA" id="ARBA00007447"/>
    </source>
</evidence>
<name>A0A6V7NWQ4_ANACO</name>
<dbReference type="InterPro" id="IPR021109">
    <property type="entry name" value="Peptidase_aspartic_dom_sf"/>
</dbReference>
<dbReference type="PANTHER" id="PTHR47967:SF123">
    <property type="entry name" value="ASPARTIC PROTEINASE NEPENTHESIN-1-LIKE"/>
    <property type="match status" value="1"/>
</dbReference>
<evidence type="ECO:0000259" key="7">
    <source>
        <dbReference type="PROSITE" id="PS51767"/>
    </source>
</evidence>
<dbReference type="PANTHER" id="PTHR47967">
    <property type="entry name" value="OS07G0603500 PROTEIN-RELATED"/>
    <property type="match status" value="1"/>
</dbReference>
<dbReference type="InterPro" id="IPR051708">
    <property type="entry name" value="Plant_Aspart_Prot_A1"/>
</dbReference>
<evidence type="ECO:0000256" key="3">
    <source>
        <dbReference type="ARBA" id="ARBA00022750"/>
    </source>
</evidence>
<accession>A0A6V7NWQ4</accession>
<keyword evidence="2" id="KW-0645">Protease</keyword>
<gene>
    <name evidence="8" type="ORF">CB5_LOCUS6037</name>
</gene>
<dbReference type="PROSITE" id="PS51767">
    <property type="entry name" value="PEPTIDASE_A1"/>
    <property type="match status" value="1"/>
</dbReference>
<keyword evidence="5" id="KW-0325">Glycoprotein</keyword>
<dbReference type="InterPro" id="IPR033121">
    <property type="entry name" value="PEPTIDASE_A1"/>
</dbReference>